<evidence type="ECO:0000259" key="10">
    <source>
        <dbReference type="Pfam" id="PF23559"/>
    </source>
</evidence>
<dbReference type="GO" id="GO:0005524">
    <property type="term" value="F:ATP binding"/>
    <property type="evidence" value="ECO:0007669"/>
    <property type="project" value="UniProtKB-KW"/>
</dbReference>
<evidence type="ECO:0000313" key="12">
    <source>
        <dbReference type="EMBL" id="ALO70036.1"/>
    </source>
</evidence>
<evidence type="ECO:0000256" key="4">
    <source>
        <dbReference type="ARBA" id="ARBA00022741"/>
    </source>
</evidence>
<gene>
    <name evidence="12" type="primary">Os06g15730</name>
</gene>
<comment type="similarity">
    <text evidence="1">Belongs to the disease resistance NB-LRR family.</text>
</comment>
<dbReference type="InterPro" id="IPR042197">
    <property type="entry name" value="Apaf_helical"/>
</dbReference>
<evidence type="ECO:0000259" key="8">
    <source>
        <dbReference type="Pfam" id="PF00931"/>
    </source>
</evidence>
<dbReference type="Gene3D" id="3.40.50.300">
    <property type="entry name" value="P-loop containing nucleotide triphosphate hydrolases"/>
    <property type="match status" value="1"/>
</dbReference>
<dbReference type="InterPro" id="IPR036388">
    <property type="entry name" value="WH-like_DNA-bd_sf"/>
</dbReference>
<dbReference type="GO" id="GO:0043531">
    <property type="term" value="F:ADP binding"/>
    <property type="evidence" value="ECO:0007669"/>
    <property type="project" value="InterPro"/>
</dbReference>
<dbReference type="SUPFAM" id="SSF52058">
    <property type="entry name" value="L domain-like"/>
    <property type="match status" value="2"/>
</dbReference>
<dbReference type="InterPro" id="IPR041118">
    <property type="entry name" value="Rx_N"/>
</dbReference>
<keyword evidence="7" id="KW-0175">Coiled coil</keyword>
<dbReference type="GO" id="GO:0009626">
    <property type="term" value="P:plant-type hypersensitive response"/>
    <property type="evidence" value="ECO:0007669"/>
    <property type="project" value="UniProtKB-ARBA"/>
</dbReference>
<organism evidence="12">
    <name type="scientific">Oryza sativa</name>
    <name type="common">Rice</name>
    <dbReference type="NCBI Taxonomy" id="4530"/>
    <lineage>
        <taxon>Eukaryota</taxon>
        <taxon>Viridiplantae</taxon>
        <taxon>Streptophyta</taxon>
        <taxon>Embryophyta</taxon>
        <taxon>Tracheophyta</taxon>
        <taxon>Spermatophyta</taxon>
        <taxon>Magnoliopsida</taxon>
        <taxon>Liliopsida</taxon>
        <taxon>Poales</taxon>
        <taxon>Poaceae</taxon>
        <taxon>BOP clade</taxon>
        <taxon>Oryzoideae</taxon>
        <taxon>Oryzeae</taxon>
        <taxon>Oryzinae</taxon>
        <taxon>Oryza</taxon>
    </lineage>
</organism>
<dbReference type="Pfam" id="PF23559">
    <property type="entry name" value="WHD_DRP"/>
    <property type="match status" value="1"/>
</dbReference>
<reference evidence="12" key="1">
    <citation type="submission" date="2015-01" db="EMBL/GenBank/DDBJ databases">
        <authorList>
            <person name="Xiang T."/>
            <person name="Song Y."/>
            <person name="Huang L."/>
            <person name="Wang B."/>
            <person name="Wu P."/>
        </authorList>
    </citation>
    <scope>NUCLEOTIDE SEQUENCE</scope>
</reference>
<dbReference type="InterPro" id="IPR027417">
    <property type="entry name" value="P-loop_NTPase"/>
</dbReference>
<dbReference type="InterPro" id="IPR058922">
    <property type="entry name" value="WHD_DRP"/>
</dbReference>
<dbReference type="Pfam" id="PF25019">
    <property type="entry name" value="LRR_R13L1-DRL21"/>
    <property type="match status" value="1"/>
</dbReference>
<feature type="coiled-coil region" evidence="7">
    <location>
        <begin position="104"/>
        <end position="131"/>
    </location>
</feature>
<evidence type="ECO:0000256" key="7">
    <source>
        <dbReference type="SAM" id="Coils"/>
    </source>
</evidence>
<keyword evidence="6" id="KW-0067">ATP-binding</keyword>
<sequence length="1087" mass="122867">MDAMETLISTGINIHEVTKLNNELSRLQATLPKARFLINRGEWGMFKNANLKTLLSQLKDTTYDAEDLLRESDDQALRQKMEDVDRSWAGQLLSSSLNLAKTLIRGSKTRIKEAQEKLDKAVADLEGALNSVGLSIEAVQHMPETSSVIGVPQVFGRDKERDLVIEKLGVCSMIGRDNQRDHVIELLGVPLITWVSTARAKWKREAATVTGTKSASSKTKKLKGESSRAPRLDEAKCIGNVSVLPIFGIGGVGKTTLAQFIYNDPRVQAHFGNRRVWVCVSDLFNKRRITKEIIESFTRKEYKSLFSLEALQVELMEQMGRQKFLLVLDDIWPNANDDWESFYAPFKNGPKGSMILVTTRSQNVADFVATNNCKPIQLEGLDRDIFWEFFSKCAFGEERPESCPQLQDIGQSIASRLCGSPLAAKTIGRLLNMKLTMQHWESVQNSELWELPHRENEILPALQLSYLYLPQELKRCFAFCCMFPKDYSFERDEIVDIWVAEGFVASGGSTRLEDMGIRYLDDLRSRFLFQTDPKYPYQNRYVMHDLIHDMAQSVSVDECLLMQDLSSRNERRMLHAVRHISVEVDDESMKSGMRGIQDLNKLHSLRFGIKLNFEITWFNQLSNILYLNLKGCKLVKLPESMGELNSLRYLDISGSGVQELPKKFWCLYSLQVVDASRSSLKAISPDVIKLINLRRLALPMGCSPKLPEISRLGNLSHLRNLRRFTVGTGDGRKIGELRGMNQLSETLTISSICNVWNEEEAVEASLVEKRYLQKLVLQWRNKGTREVKSSENGVLEALRPPPRIEPLDIQGFGGDIFPPRWFRTESLLTLTTLYLLHCDVLKNLSIPSFPSLKQLWLLANIRLKTVAIIGDSTGGERMLHASSSSSSSSSNGTACLRGLTYIKVYRCEDLQNLDRCLSPEYLPSIESIEIHSSSDLGLSMPVDSFVGFKYLQDLKTSHCKLVCPQGMVLPPSLRRLSIVCGRKVDFPACLQSLTSLNVLHLSSCDGMESIPLGTNLQVKCLLLERCSELSSIGGSHVLSSMRFVNISICPKMHEVEQPFKKCLLTNEEKKEMLKFTDHFYGYNIADF</sequence>
<dbReference type="Gene3D" id="3.80.10.10">
    <property type="entry name" value="Ribonuclease Inhibitor"/>
    <property type="match status" value="2"/>
</dbReference>
<dbReference type="Gene3D" id="1.10.10.10">
    <property type="entry name" value="Winged helix-like DNA-binding domain superfamily/Winged helix DNA-binding domain"/>
    <property type="match status" value="1"/>
</dbReference>
<feature type="domain" description="Disease resistance protein winged helix" evidence="10">
    <location>
        <begin position="482"/>
        <end position="551"/>
    </location>
</feature>
<dbReference type="Pfam" id="PF18052">
    <property type="entry name" value="Rx_N"/>
    <property type="match status" value="1"/>
</dbReference>
<evidence type="ECO:0000256" key="6">
    <source>
        <dbReference type="ARBA" id="ARBA00022840"/>
    </source>
</evidence>
<evidence type="ECO:0000256" key="3">
    <source>
        <dbReference type="ARBA" id="ARBA00022737"/>
    </source>
</evidence>
<evidence type="ECO:0000256" key="5">
    <source>
        <dbReference type="ARBA" id="ARBA00022821"/>
    </source>
</evidence>
<keyword evidence="2" id="KW-0433">Leucine-rich repeat</keyword>
<protein>
    <submittedName>
        <fullName evidence="12">NBS-LRR-like resistance protein</fullName>
    </submittedName>
</protein>
<keyword evidence="4" id="KW-0547">Nucleotide-binding</keyword>
<keyword evidence="5" id="KW-0611">Plant defense</keyword>
<evidence type="ECO:0000256" key="1">
    <source>
        <dbReference type="ARBA" id="ARBA00008894"/>
    </source>
</evidence>
<feature type="domain" description="NB-ARC" evidence="8">
    <location>
        <begin position="240"/>
        <end position="396"/>
    </location>
</feature>
<dbReference type="EMBL" id="KP401600">
    <property type="protein sequence ID" value="ALO70036.1"/>
    <property type="molecule type" value="Genomic_DNA"/>
</dbReference>
<dbReference type="InterPro" id="IPR032675">
    <property type="entry name" value="LRR_dom_sf"/>
</dbReference>
<dbReference type="AlphaFoldDB" id="A0A0U2S1F4"/>
<name>A0A0U2S1F4_ORYSA</name>
<dbReference type="Pfam" id="PF00931">
    <property type="entry name" value="NB-ARC"/>
    <property type="match status" value="1"/>
</dbReference>
<dbReference type="FunFam" id="1.10.10.10:FF:000322">
    <property type="entry name" value="Probable disease resistance protein At1g63360"/>
    <property type="match status" value="1"/>
</dbReference>
<feature type="domain" description="R13L1/DRL21-like LRR repeat region" evidence="11">
    <location>
        <begin position="734"/>
        <end position="859"/>
    </location>
</feature>
<dbReference type="SUPFAM" id="SSF52540">
    <property type="entry name" value="P-loop containing nucleoside triphosphate hydrolases"/>
    <property type="match status" value="1"/>
</dbReference>
<dbReference type="PRINTS" id="PR00364">
    <property type="entry name" value="DISEASERSIST"/>
</dbReference>
<proteinExistence type="inferred from homology"/>
<dbReference type="GO" id="GO:0002758">
    <property type="term" value="P:innate immune response-activating signaling pathway"/>
    <property type="evidence" value="ECO:0007669"/>
    <property type="project" value="UniProtKB-ARBA"/>
</dbReference>
<dbReference type="Gene3D" id="1.20.5.4130">
    <property type="match status" value="1"/>
</dbReference>
<feature type="domain" description="Disease resistance N-terminal" evidence="9">
    <location>
        <begin position="16"/>
        <end position="82"/>
    </location>
</feature>
<dbReference type="PANTHER" id="PTHR36766">
    <property type="entry name" value="PLANT BROAD-SPECTRUM MILDEW RESISTANCE PROTEIN RPW8"/>
    <property type="match status" value="1"/>
</dbReference>
<dbReference type="PANTHER" id="PTHR36766:SF45">
    <property type="entry name" value="NB-ARC DOMAIN-CONTAINING PROTEIN"/>
    <property type="match status" value="1"/>
</dbReference>
<evidence type="ECO:0000256" key="2">
    <source>
        <dbReference type="ARBA" id="ARBA00022614"/>
    </source>
</evidence>
<dbReference type="InterPro" id="IPR056789">
    <property type="entry name" value="LRR_R13L1-DRL21"/>
</dbReference>
<evidence type="ECO:0000259" key="11">
    <source>
        <dbReference type="Pfam" id="PF25019"/>
    </source>
</evidence>
<dbReference type="Gene3D" id="1.10.8.430">
    <property type="entry name" value="Helical domain of apoptotic protease-activating factors"/>
    <property type="match status" value="1"/>
</dbReference>
<dbReference type="InterPro" id="IPR002182">
    <property type="entry name" value="NB-ARC"/>
</dbReference>
<keyword evidence="3" id="KW-0677">Repeat</keyword>
<dbReference type="GO" id="GO:0042742">
    <property type="term" value="P:defense response to bacterium"/>
    <property type="evidence" value="ECO:0007669"/>
    <property type="project" value="UniProtKB-ARBA"/>
</dbReference>
<accession>A0A0U2S1F4</accession>
<evidence type="ECO:0000259" key="9">
    <source>
        <dbReference type="Pfam" id="PF18052"/>
    </source>
</evidence>